<organism evidence="6 7">
    <name type="scientific">Paralvinella palmiformis</name>
    <dbReference type="NCBI Taxonomy" id="53620"/>
    <lineage>
        <taxon>Eukaryota</taxon>
        <taxon>Metazoa</taxon>
        <taxon>Spiralia</taxon>
        <taxon>Lophotrochozoa</taxon>
        <taxon>Annelida</taxon>
        <taxon>Polychaeta</taxon>
        <taxon>Sedentaria</taxon>
        <taxon>Canalipalpata</taxon>
        <taxon>Terebellida</taxon>
        <taxon>Terebelliformia</taxon>
        <taxon>Alvinellidae</taxon>
        <taxon>Paralvinella</taxon>
    </lineage>
</organism>
<keyword evidence="1 5" id="KW-0812">Transmembrane</keyword>
<evidence type="ECO:0000256" key="4">
    <source>
        <dbReference type="SAM" id="MobiDB-lite"/>
    </source>
</evidence>
<evidence type="ECO:0000256" key="2">
    <source>
        <dbReference type="ARBA" id="ARBA00022989"/>
    </source>
</evidence>
<dbReference type="AlphaFoldDB" id="A0AAD9ITM1"/>
<dbReference type="EMBL" id="JAODUP010001376">
    <property type="protein sequence ID" value="KAK2140373.1"/>
    <property type="molecule type" value="Genomic_DNA"/>
</dbReference>
<accession>A0AAD9ITM1</accession>
<feature type="transmembrane region" description="Helical" evidence="5">
    <location>
        <begin position="782"/>
        <end position="806"/>
    </location>
</feature>
<feature type="transmembrane region" description="Helical" evidence="5">
    <location>
        <begin position="498"/>
        <end position="522"/>
    </location>
</feature>
<reference evidence="6" key="1">
    <citation type="journal article" date="2023" name="Mol. Biol. Evol.">
        <title>Third-Generation Sequencing Reveals the Adaptive Role of the Epigenome in Three Deep-Sea Polychaetes.</title>
        <authorList>
            <person name="Perez M."/>
            <person name="Aroh O."/>
            <person name="Sun Y."/>
            <person name="Lan Y."/>
            <person name="Juniper S.K."/>
            <person name="Young C.R."/>
            <person name="Angers B."/>
            <person name="Qian P.Y."/>
        </authorList>
    </citation>
    <scope>NUCLEOTIDE SEQUENCE</scope>
    <source>
        <strain evidence="6">P08H-3</strain>
    </source>
</reference>
<dbReference type="PANTHER" id="PTHR23121:SF9">
    <property type="entry name" value="SODIUM-DEPENDENT GLUCOSE TRANSPORTER 1"/>
    <property type="match status" value="1"/>
</dbReference>
<keyword evidence="3 5" id="KW-0472">Membrane</keyword>
<feature type="transmembrane region" description="Helical" evidence="5">
    <location>
        <begin position="372"/>
        <end position="393"/>
    </location>
</feature>
<evidence type="ECO:0000313" key="7">
    <source>
        <dbReference type="Proteomes" id="UP001208570"/>
    </source>
</evidence>
<protein>
    <submittedName>
        <fullName evidence="6">Uncharacterized protein</fullName>
    </submittedName>
</protein>
<feature type="region of interest" description="Disordered" evidence="4">
    <location>
        <begin position="615"/>
        <end position="641"/>
    </location>
</feature>
<feature type="transmembrane region" description="Helical" evidence="5">
    <location>
        <begin position="657"/>
        <end position="682"/>
    </location>
</feature>
<evidence type="ECO:0000256" key="5">
    <source>
        <dbReference type="SAM" id="Phobius"/>
    </source>
</evidence>
<dbReference type="Proteomes" id="UP001208570">
    <property type="component" value="Unassembled WGS sequence"/>
</dbReference>
<sequence length="856" mass="93805">MFMFYNQSAALRDSGTTFDDPGEPIRCDPGYASIEGGTDPDTPLDASQWDRVSNVSFETFKGPKSGSDGYDSRLPDTTEPSSEGSAGQVLVEAIYSEVRKKKPDTADNRDRSAKTPPRKTDERRDDDIESLVMSFDDLLESFRLSLTDMAGNDVSADGRGTFCESTRTLEPDVLPELTARDQQWRRECPNQKQDADLMMSDEVVIRQQKKSVSFNDVIQERPVSLTDATPDQSEAICYDDAARHLVNGGHHTKPNGVLPRDKETPQNKMALESNVEKDMKVKMAGEKPNVIGYDKGHRTGNDVTVRATSGDNLKNHGNWRPPEVESLMKTQTVLLMFTWFCLGIMADLNTNTYPMMQPPFVSYTETIARSHVTRGTGSLLAAIFVGVSCSHCINNALDLVVLGLILMSITLAVTPWCINVIAALGSALVPQLTSQLGSYSCNWTLPTGCADPDDVIIAGDVDDIGPSSYGYRSDFAGTTSGNLTEGTFLLRMPSLLPLYGGAAILGLLCVIVLCAVIGKLSIRTRRQRARLRREMTSRKAKLKSEIRLVESADVGATTKGRPELNNNGAAQAHSGMETVLAIINEVRRQNGTVDPHVDEQLHKLLTYALTLQRQESTTAPPVRKRPFQAGENDTNSAHNNQSKWLQSPQTFSIGSQMYLYVFLAIGAGLTAVYDQFLALYARERMAPKFDHQDALVATLFWLSVAAARIAVVAVSKLLSVNALMVTCLVTNTACSAVMAAYADRYPVLLWLFTGLLGVSIGPVLPGAFTWADVYFNMRAPKVVALVCGFWSVGVALFPWLCGFVAVSWRFPVIYHVTLATGGLAFVLYIPMLIAMSKRRHGNGTNNMATIPIRTYL</sequence>
<dbReference type="SUPFAM" id="SSF103473">
    <property type="entry name" value="MFS general substrate transporter"/>
    <property type="match status" value="1"/>
</dbReference>
<feature type="compositionally biased region" description="Basic and acidic residues" evidence="4">
    <location>
        <begin position="103"/>
        <end position="126"/>
    </location>
</feature>
<proteinExistence type="predicted"/>
<dbReference type="PANTHER" id="PTHR23121">
    <property type="entry name" value="SODIUM-DEPENDENT GLUCOSE TRANSPORTER 1"/>
    <property type="match status" value="1"/>
</dbReference>
<dbReference type="InterPro" id="IPR036259">
    <property type="entry name" value="MFS_trans_sf"/>
</dbReference>
<feature type="transmembrane region" description="Helical" evidence="5">
    <location>
        <begin position="748"/>
        <end position="770"/>
    </location>
</feature>
<feature type="transmembrane region" description="Helical" evidence="5">
    <location>
        <begin position="400"/>
        <end position="429"/>
    </location>
</feature>
<feature type="transmembrane region" description="Helical" evidence="5">
    <location>
        <begin position="722"/>
        <end position="742"/>
    </location>
</feature>
<evidence type="ECO:0000256" key="1">
    <source>
        <dbReference type="ARBA" id="ARBA00022692"/>
    </source>
</evidence>
<dbReference type="Gene3D" id="1.20.1250.20">
    <property type="entry name" value="MFS general substrate transporter like domains"/>
    <property type="match status" value="1"/>
</dbReference>
<gene>
    <name evidence="6" type="ORF">LSH36_1376g00007</name>
</gene>
<keyword evidence="7" id="KW-1185">Reference proteome</keyword>
<feature type="transmembrane region" description="Helical" evidence="5">
    <location>
        <begin position="694"/>
        <end position="715"/>
    </location>
</feature>
<feature type="region of interest" description="Disordered" evidence="4">
    <location>
        <begin position="12"/>
        <end position="127"/>
    </location>
</feature>
<name>A0AAD9ITM1_9ANNE</name>
<feature type="compositionally biased region" description="Polar residues" evidence="4">
    <location>
        <begin position="631"/>
        <end position="641"/>
    </location>
</feature>
<feature type="transmembrane region" description="Helical" evidence="5">
    <location>
        <begin position="812"/>
        <end position="833"/>
    </location>
</feature>
<feature type="transmembrane region" description="Helical" evidence="5">
    <location>
        <begin position="333"/>
        <end position="352"/>
    </location>
</feature>
<evidence type="ECO:0000313" key="6">
    <source>
        <dbReference type="EMBL" id="KAK2140373.1"/>
    </source>
</evidence>
<evidence type="ECO:0000256" key="3">
    <source>
        <dbReference type="ARBA" id="ARBA00023136"/>
    </source>
</evidence>
<comment type="caution">
    <text evidence="6">The sequence shown here is derived from an EMBL/GenBank/DDBJ whole genome shotgun (WGS) entry which is preliminary data.</text>
</comment>
<keyword evidence="2 5" id="KW-1133">Transmembrane helix</keyword>